<sequence length="190" mass="21812">MKTILSPIYNISTHALLSAFAFCFNYVPGYRQLLKDVQGQWINFCVGIKTHDNSVVQALIFDEGHISVSTVIPHDADVILSAKDATVLKDMLIMPPNEILIMTLRNRLVAQGNLSYLQLFNYYLSTLMYHFQTSALEKARLADQKYCKSLFENITFKKEILVKKSRLYVRLPTMIKVSSTWMIPILLNMK</sequence>
<name>A0A1V1PD82_9BACT</name>
<dbReference type="AlphaFoldDB" id="A0A1V1PD82"/>
<evidence type="ECO:0000313" key="1">
    <source>
        <dbReference type="EMBL" id="ETR72879.1"/>
    </source>
</evidence>
<reference evidence="2" key="1">
    <citation type="submission" date="2012-11" db="EMBL/GenBank/DDBJ databases">
        <authorList>
            <person name="Lucero-Rivera Y.E."/>
            <person name="Tovar-Ramirez D."/>
        </authorList>
    </citation>
    <scope>NUCLEOTIDE SEQUENCE [LARGE SCALE GENOMIC DNA]</scope>
    <source>
        <strain evidence="2">Araruama</strain>
    </source>
</reference>
<evidence type="ECO:0000313" key="2">
    <source>
        <dbReference type="Proteomes" id="UP000189670"/>
    </source>
</evidence>
<dbReference type="EMBL" id="ATBP01000103">
    <property type="protein sequence ID" value="ETR72879.1"/>
    <property type="molecule type" value="Genomic_DNA"/>
</dbReference>
<accession>A0A1V1PD82</accession>
<dbReference type="Proteomes" id="UP000189670">
    <property type="component" value="Unassembled WGS sequence"/>
</dbReference>
<comment type="caution">
    <text evidence="1">The sequence shown here is derived from an EMBL/GenBank/DDBJ whole genome shotgun (WGS) entry which is preliminary data.</text>
</comment>
<protein>
    <recommendedName>
        <fullName evidence="3">SCP2 domain-containing protein</fullName>
    </recommendedName>
</protein>
<organism evidence="1 2">
    <name type="scientific">Candidatus Magnetoglobus multicellularis str. Araruama</name>
    <dbReference type="NCBI Taxonomy" id="890399"/>
    <lineage>
        <taxon>Bacteria</taxon>
        <taxon>Pseudomonadati</taxon>
        <taxon>Thermodesulfobacteriota</taxon>
        <taxon>Desulfobacteria</taxon>
        <taxon>Desulfobacterales</taxon>
        <taxon>Desulfobacteraceae</taxon>
        <taxon>Candidatus Magnetoglobus</taxon>
    </lineage>
</organism>
<evidence type="ECO:0008006" key="3">
    <source>
        <dbReference type="Google" id="ProtNLM"/>
    </source>
</evidence>
<gene>
    <name evidence="1" type="ORF">OMM_01370</name>
</gene>
<proteinExistence type="predicted"/>